<dbReference type="HOGENOM" id="CLU_1889960_0_0_1"/>
<dbReference type="Proteomes" id="UP000019132">
    <property type="component" value="Unassembled WGS sequence"/>
</dbReference>
<proteinExistence type="predicted"/>
<reference evidence="2" key="1">
    <citation type="journal article" date="2010" name="Genome Biol.">
        <title>Genome sequence of the necrotrophic plant pathogen Pythium ultimum reveals original pathogenicity mechanisms and effector repertoire.</title>
        <authorList>
            <person name="Levesque C.A."/>
            <person name="Brouwer H."/>
            <person name="Cano L."/>
            <person name="Hamilton J.P."/>
            <person name="Holt C."/>
            <person name="Huitema E."/>
            <person name="Raffaele S."/>
            <person name="Robideau G.P."/>
            <person name="Thines M."/>
            <person name="Win J."/>
            <person name="Zerillo M.M."/>
            <person name="Beakes G.W."/>
            <person name="Boore J.L."/>
            <person name="Busam D."/>
            <person name="Dumas B."/>
            <person name="Ferriera S."/>
            <person name="Fuerstenberg S.I."/>
            <person name="Gachon C.M."/>
            <person name="Gaulin E."/>
            <person name="Govers F."/>
            <person name="Grenville-Briggs L."/>
            <person name="Horner N."/>
            <person name="Hostetler J."/>
            <person name="Jiang R.H."/>
            <person name="Johnson J."/>
            <person name="Krajaejun T."/>
            <person name="Lin H."/>
            <person name="Meijer H.J."/>
            <person name="Moore B."/>
            <person name="Morris P."/>
            <person name="Phuntmart V."/>
            <person name="Puiu D."/>
            <person name="Shetty J."/>
            <person name="Stajich J.E."/>
            <person name="Tripathy S."/>
            <person name="Wawra S."/>
            <person name="van West P."/>
            <person name="Whitty B.R."/>
            <person name="Coutinho P.M."/>
            <person name="Henrissat B."/>
            <person name="Martin F."/>
            <person name="Thomas P.D."/>
            <person name="Tyler B.M."/>
            <person name="De Vries R.P."/>
            <person name="Kamoun S."/>
            <person name="Yandell M."/>
            <person name="Tisserat N."/>
            <person name="Buell C.R."/>
        </authorList>
    </citation>
    <scope>NUCLEOTIDE SEQUENCE</scope>
    <source>
        <strain evidence="2">DAOM:BR144</strain>
    </source>
</reference>
<dbReference type="InParanoid" id="K3WBE5"/>
<organism evidence="1 2">
    <name type="scientific">Globisporangium ultimum (strain ATCC 200006 / CBS 805.95 / DAOM BR144)</name>
    <name type="common">Pythium ultimum</name>
    <dbReference type="NCBI Taxonomy" id="431595"/>
    <lineage>
        <taxon>Eukaryota</taxon>
        <taxon>Sar</taxon>
        <taxon>Stramenopiles</taxon>
        <taxon>Oomycota</taxon>
        <taxon>Peronosporomycetes</taxon>
        <taxon>Pythiales</taxon>
        <taxon>Pythiaceae</taxon>
        <taxon>Globisporangium</taxon>
    </lineage>
</organism>
<dbReference type="EnsemblProtists" id="PYU1_T002286">
    <property type="protein sequence ID" value="PYU1_T002286"/>
    <property type="gene ID" value="PYU1_G002283"/>
</dbReference>
<reference evidence="2" key="2">
    <citation type="submission" date="2010-04" db="EMBL/GenBank/DDBJ databases">
        <authorList>
            <person name="Buell R."/>
            <person name="Hamilton J."/>
            <person name="Hostetler J."/>
        </authorList>
    </citation>
    <scope>NUCLEOTIDE SEQUENCE [LARGE SCALE GENOMIC DNA]</scope>
    <source>
        <strain evidence="2">DAOM:BR144</strain>
    </source>
</reference>
<dbReference type="AlphaFoldDB" id="K3WBE5"/>
<accession>K3WBE5</accession>
<name>K3WBE5_GLOUD</name>
<dbReference type="eggNOG" id="ENOG502SZJ1">
    <property type="taxonomic scope" value="Eukaryota"/>
</dbReference>
<dbReference type="OMA" id="CLEHTNC"/>
<dbReference type="VEuPathDB" id="FungiDB:PYU1_G002283"/>
<protein>
    <submittedName>
        <fullName evidence="1">Uncharacterized protein</fullName>
    </submittedName>
</protein>
<evidence type="ECO:0000313" key="2">
    <source>
        <dbReference type="Proteomes" id="UP000019132"/>
    </source>
</evidence>
<reference evidence="1" key="3">
    <citation type="submission" date="2014-11" db="UniProtKB">
        <authorList>
            <consortium name="EnsemblProtists"/>
        </authorList>
    </citation>
    <scope>IDENTIFICATION</scope>
    <source>
        <strain evidence="1">DAOM BR144</strain>
    </source>
</reference>
<evidence type="ECO:0000313" key="1">
    <source>
        <dbReference type="EnsemblProtists" id="PYU1_T002286"/>
    </source>
</evidence>
<keyword evidence="2" id="KW-1185">Reference proteome</keyword>
<sequence>MTASIQDVALKKGKRAVVSTKGGTFRRQKESLWHVTSSCLEHTNCTGVAKPTQRQVAGSTVLRASVVADNSVSAATLAEQLRLQNGVVCGKSLVHRAKEDVLKELYAEGTRSIGLLPSYLRELSAINKNLWTEMR</sequence>